<comment type="caution">
    <text evidence="2">The sequence shown here is derived from an EMBL/GenBank/DDBJ whole genome shotgun (WGS) entry which is preliminary data.</text>
</comment>
<dbReference type="Proteomes" id="UP000737171">
    <property type="component" value="Unassembled WGS sequence"/>
</dbReference>
<keyword evidence="1" id="KW-0472">Membrane</keyword>
<accession>A0ABX2EMG1</accession>
<keyword evidence="1" id="KW-0812">Transmembrane</keyword>
<evidence type="ECO:0000313" key="3">
    <source>
        <dbReference type="Proteomes" id="UP000737171"/>
    </source>
</evidence>
<reference evidence="2 3" key="1">
    <citation type="submission" date="2020-05" db="EMBL/GenBank/DDBJ databases">
        <title>Aquincola sp. isolate from soil.</title>
        <authorList>
            <person name="Han J."/>
            <person name="Kim D.-U."/>
        </authorList>
    </citation>
    <scope>NUCLEOTIDE SEQUENCE [LARGE SCALE GENOMIC DNA]</scope>
    <source>
        <strain evidence="2 3">S2</strain>
    </source>
</reference>
<evidence type="ECO:0000313" key="2">
    <source>
        <dbReference type="EMBL" id="NRF69846.1"/>
    </source>
</evidence>
<keyword evidence="1" id="KW-1133">Transmembrane helix</keyword>
<dbReference type="RefSeq" id="WP_173127580.1">
    <property type="nucleotide sequence ID" value="NZ_JABRWJ010000007.1"/>
</dbReference>
<protein>
    <submittedName>
        <fullName evidence="2">NfeD family protein</fullName>
    </submittedName>
</protein>
<name>A0ABX2EMG1_9BURK</name>
<gene>
    <name evidence="2" type="ORF">HLB44_22830</name>
</gene>
<proteinExistence type="predicted"/>
<evidence type="ECO:0000256" key="1">
    <source>
        <dbReference type="SAM" id="Phobius"/>
    </source>
</evidence>
<organism evidence="2 3">
    <name type="scientific">Pseudaquabacterium terrae</name>
    <dbReference type="NCBI Taxonomy" id="2732868"/>
    <lineage>
        <taxon>Bacteria</taxon>
        <taxon>Pseudomonadati</taxon>
        <taxon>Pseudomonadota</taxon>
        <taxon>Betaproteobacteria</taxon>
        <taxon>Burkholderiales</taxon>
        <taxon>Sphaerotilaceae</taxon>
        <taxon>Pseudaquabacterium</taxon>
    </lineage>
</organism>
<dbReference type="EMBL" id="JABRWJ010000007">
    <property type="protein sequence ID" value="NRF69846.1"/>
    <property type="molecule type" value="Genomic_DNA"/>
</dbReference>
<feature type="transmembrane region" description="Helical" evidence="1">
    <location>
        <begin position="7"/>
        <end position="29"/>
    </location>
</feature>
<sequence length="143" mass="14967">MDWTASTWWWLGTAALVAAELATGTFYLLMLAVGTAAAALAAHAGLGQTGQLITGALVGIAAIAVWHQRRGRPVTDTAANPDVNLDIGSRVRVEAWTADGTARVHYRGAAWDARFAGQGAPEPGEHVIRAVLGNQLMLDRPGA</sequence>
<feature type="transmembrane region" description="Helical" evidence="1">
    <location>
        <begin position="49"/>
        <end position="66"/>
    </location>
</feature>
<keyword evidence="3" id="KW-1185">Reference proteome</keyword>